<evidence type="ECO:0000313" key="1">
    <source>
        <dbReference type="EMBL" id="KAK8559007.1"/>
    </source>
</evidence>
<proteinExistence type="predicted"/>
<protein>
    <submittedName>
        <fullName evidence="1">Uncharacterized protein</fullName>
    </submittedName>
</protein>
<name>A0ABR2EED2_9ROSI</name>
<keyword evidence="2" id="KW-1185">Reference proteome</keyword>
<gene>
    <name evidence="1" type="ORF">V6N12_042296</name>
</gene>
<evidence type="ECO:0000313" key="2">
    <source>
        <dbReference type="Proteomes" id="UP001472677"/>
    </source>
</evidence>
<reference evidence="1 2" key="1">
    <citation type="journal article" date="2024" name="G3 (Bethesda)">
        <title>Genome assembly of Hibiscus sabdariffa L. provides insights into metabolisms of medicinal natural products.</title>
        <authorList>
            <person name="Kim T."/>
        </authorList>
    </citation>
    <scope>NUCLEOTIDE SEQUENCE [LARGE SCALE GENOMIC DNA]</scope>
    <source>
        <strain evidence="1">TK-2024</strain>
        <tissue evidence="1">Old leaves</tissue>
    </source>
</reference>
<accession>A0ABR2EED2</accession>
<sequence>MSWILTPNIHSIEGMVLSIQSMIKRGKREPIFFEKPWATVQDFVALGFVFKMNPEKVGANRGDRDELILLPNVSVGTDEQLIINIFSCE</sequence>
<organism evidence="1 2">
    <name type="scientific">Hibiscus sabdariffa</name>
    <name type="common">roselle</name>
    <dbReference type="NCBI Taxonomy" id="183260"/>
    <lineage>
        <taxon>Eukaryota</taxon>
        <taxon>Viridiplantae</taxon>
        <taxon>Streptophyta</taxon>
        <taxon>Embryophyta</taxon>
        <taxon>Tracheophyta</taxon>
        <taxon>Spermatophyta</taxon>
        <taxon>Magnoliopsida</taxon>
        <taxon>eudicotyledons</taxon>
        <taxon>Gunneridae</taxon>
        <taxon>Pentapetalae</taxon>
        <taxon>rosids</taxon>
        <taxon>malvids</taxon>
        <taxon>Malvales</taxon>
        <taxon>Malvaceae</taxon>
        <taxon>Malvoideae</taxon>
        <taxon>Hibiscus</taxon>
    </lineage>
</organism>
<dbReference type="Proteomes" id="UP001472677">
    <property type="component" value="Unassembled WGS sequence"/>
</dbReference>
<dbReference type="EMBL" id="JBBPBM010000015">
    <property type="protein sequence ID" value="KAK8559007.1"/>
    <property type="molecule type" value="Genomic_DNA"/>
</dbReference>
<comment type="caution">
    <text evidence="1">The sequence shown here is derived from an EMBL/GenBank/DDBJ whole genome shotgun (WGS) entry which is preliminary data.</text>
</comment>